<evidence type="ECO:0000256" key="2">
    <source>
        <dbReference type="ARBA" id="ARBA00007090"/>
    </source>
</evidence>
<dbReference type="OrthoDB" id="9766909at2"/>
<keyword evidence="6" id="KW-0328">Glycosyltransferase</keyword>
<dbReference type="PANTHER" id="PTHR32282:SF33">
    <property type="entry name" value="PEPTIDOGLYCAN GLYCOSYLTRANSFERASE"/>
    <property type="match status" value="1"/>
</dbReference>
<dbReference type="Gene3D" id="1.10.3810.10">
    <property type="entry name" value="Biosynthetic peptidoglycan transglycosylase-like"/>
    <property type="match status" value="1"/>
</dbReference>
<evidence type="ECO:0000256" key="11">
    <source>
        <dbReference type="ARBA" id="ARBA00049902"/>
    </source>
</evidence>
<reference evidence="16 17" key="1">
    <citation type="submission" date="2019-03" db="EMBL/GenBank/DDBJ databases">
        <title>Rhodobacteraceae bacterium SM1902, a new member of the family Rhodobacteraceae isolated from Yantai.</title>
        <authorList>
            <person name="Sun Y."/>
        </authorList>
    </citation>
    <scope>NUCLEOTIDE SEQUENCE [LARGE SCALE GENOMIC DNA]</scope>
    <source>
        <strain evidence="16 17">SM1902</strain>
    </source>
</reference>
<dbReference type="RefSeq" id="WP_133343119.1">
    <property type="nucleotide sequence ID" value="NZ_SMZO01000025.1"/>
</dbReference>
<keyword evidence="5" id="KW-0645">Protease</keyword>
<dbReference type="GO" id="GO:0009252">
    <property type="term" value="P:peptidoglycan biosynthetic process"/>
    <property type="evidence" value="ECO:0007669"/>
    <property type="project" value="UniProtKB-UniPathway"/>
</dbReference>
<evidence type="ECO:0000256" key="4">
    <source>
        <dbReference type="ARBA" id="ARBA00022645"/>
    </source>
</evidence>
<dbReference type="SUPFAM" id="SSF53955">
    <property type="entry name" value="Lysozyme-like"/>
    <property type="match status" value="1"/>
</dbReference>
<protein>
    <recommendedName>
        <fullName evidence="10">peptidoglycan glycosyltransferase</fullName>
        <ecNumber evidence="10">2.4.99.28</ecNumber>
    </recommendedName>
</protein>
<organism evidence="16 17">
    <name type="scientific">Meridianimarinicoccus aquatilis</name>
    <dbReference type="NCBI Taxonomy" id="2552766"/>
    <lineage>
        <taxon>Bacteria</taxon>
        <taxon>Pseudomonadati</taxon>
        <taxon>Pseudomonadota</taxon>
        <taxon>Alphaproteobacteria</taxon>
        <taxon>Rhodobacterales</taxon>
        <taxon>Paracoccaceae</taxon>
        <taxon>Meridianimarinicoccus</taxon>
    </lineage>
</organism>
<dbReference type="GO" id="GO:0008658">
    <property type="term" value="F:penicillin binding"/>
    <property type="evidence" value="ECO:0007669"/>
    <property type="project" value="InterPro"/>
</dbReference>
<feature type="region of interest" description="Disordered" evidence="12">
    <location>
        <begin position="1"/>
        <end position="60"/>
    </location>
</feature>
<comment type="caution">
    <text evidence="16">The sequence shown here is derived from an EMBL/GenBank/DDBJ whole genome shotgun (WGS) entry which is preliminary data.</text>
</comment>
<keyword evidence="4" id="KW-0121">Carboxypeptidase</keyword>
<dbReference type="PANTHER" id="PTHR32282">
    <property type="entry name" value="BINDING PROTEIN TRANSPEPTIDASE, PUTATIVE-RELATED"/>
    <property type="match status" value="1"/>
</dbReference>
<evidence type="ECO:0000256" key="3">
    <source>
        <dbReference type="ARBA" id="ARBA00007739"/>
    </source>
</evidence>
<gene>
    <name evidence="16" type="ORF">E2L05_11815</name>
</gene>
<proteinExistence type="inferred from homology"/>
<evidence type="ECO:0000256" key="8">
    <source>
        <dbReference type="ARBA" id="ARBA00022801"/>
    </source>
</evidence>
<evidence type="ECO:0000313" key="17">
    <source>
        <dbReference type="Proteomes" id="UP000294562"/>
    </source>
</evidence>
<comment type="pathway">
    <text evidence="1">Cell wall biogenesis; peptidoglycan biosynthesis.</text>
</comment>
<dbReference type="AlphaFoldDB" id="A0A4R6AS83"/>
<comment type="similarity">
    <text evidence="3">In the N-terminal section; belongs to the glycosyltransferase 51 family.</text>
</comment>
<dbReference type="Pfam" id="PF00905">
    <property type="entry name" value="Transpeptidase"/>
    <property type="match status" value="1"/>
</dbReference>
<feature type="compositionally biased region" description="Basic residues" evidence="12">
    <location>
        <begin position="45"/>
        <end position="58"/>
    </location>
</feature>
<comment type="catalytic activity">
    <reaction evidence="11">
        <text>[GlcNAc-(1-&gt;4)-Mur2Ac(oyl-L-Ala-gamma-D-Glu-L-Lys-D-Ala-D-Ala)](n)-di-trans,octa-cis-undecaprenyl diphosphate + beta-D-GlcNAc-(1-&gt;4)-Mur2Ac(oyl-L-Ala-gamma-D-Glu-L-Lys-D-Ala-D-Ala)-di-trans,octa-cis-undecaprenyl diphosphate = [GlcNAc-(1-&gt;4)-Mur2Ac(oyl-L-Ala-gamma-D-Glu-L-Lys-D-Ala-D-Ala)](n+1)-di-trans,octa-cis-undecaprenyl diphosphate + di-trans,octa-cis-undecaprenyl diphosphate + H(+)</text>
        <dbReference type="Rhea" id="RHEA:23708"/>
        <dbReference type="Rhea" id="RHEA-COMP:9602"/>
        <dbReference type="Rhea" id="RHEA-COMP:9603"/>
        <dbReference type="ChEBI" id="CHEBI:15378"/>
        <dbReference type="ChEBI" id="CHEBI:58405"/>
        <dbReference type="ChEBI" id="CHEBI:60033"/>
        <dbReference type="ChEBI" id="CHEBI:78435"/>
        <dbReference type="EC" id="2.4.99.28"/>
    </reaction>
</comment>
<dbReference type="UniPathway" id="UPA00219"/>
<accession>A0A4R6AS83</accession>
<evidence type="ECO:0000256" key="1">
    <source>
        <dbReference type="ARBA" id="ARBA00004752"/>
    </source>
</evidence>
<dbReference type="InterPro" id="IPR012338">
    <property type="entry name" value="Beta-lactam/transpept-like"/>
</dbReference>
<evidence type="ECO:0000256" key="7">
    <source>
        <dbReference type="ARBA" id="ARBA00022679"/>
    </source>
</evidence>
<comment type="similarity">
    <text evidence="2">In the C-terminal section; belongs to the transpeptidase family.</text>
</comment>
<keyword evidence="13" id="KW-1133">Transmembrane helix</keyword>
<dbReference type="SUPFAM" id="SSF56601">
    <property type="entry name" value="beta-lactamase/transpeptidase-like"/>
    <property type="match status" value="1"/>
</dbReference>
<keyword evidence="13" id="KW-0472">Membrane</keyword>
<dbReference type="EC" id="2.4.99.28" evidence="10"/>
<dbReference type="EMBL" id="SMZO01000025">
    <property type="protein sequence ID" value="TDL86990.1"/>
    <property type="molecule type" value="Genomic_DNA"/>
</dbReference>
<sequence length="751" mass="79767">MSRTGKGKGPLRADRRYPASTATRKRSTAAKTGKSPAVKSSAKTAAKRVRKPARRTKRSGGGGFFGPIRALFRWILRLIWSIGWRVGAVLGVVVAGAVAFVYNTLPDATALIDGRARGSVTMMDDTGEVFAWRGDQFGGMITTDTVSPHLKNAIISTEDRRFYSHFGVSPRGVASAIRINLTEGRSALSGHGGSTITQQTAKLLCLGTPYDPSEWKSETEYEADCRRGSLARKIREAIYALAMEARYTKDEILTIYMNRAYLGAGARGFQAAAQRYFGKSAAEVNPAEAAMLAGLLVAPTRYAPTSNLERSQERASLIIGLMEQEDYLTAAEATQARNAPAQLSEAAEARAGGYFADWVMESVPSFLASETTEDVLIRTTFDSRLQRAAEGAMQTVFAEKVREGSKAQAAIVVMSADGAVRAMVGGRKTRVSGQFNRATQALRQTGSAFKPFIYAAALDLGYSPNSIVVDEPMTLNVPGSGPWSPQNYTRKFAGRVTLTEALADSLNIPAVKVSEAVGRDAVIAVATGFGISTKIDNVPAMALGTSETTLLQMTAAYAGILNGGSSVTPYGLTELKLLGDESALIGQDGGIGERVVSQSAARQLVWMMHEVIESGTGRRAKLDGRPAAGKTGTTSAARDAWFVGFTGEYVVGVWMGYDDNTPLTGTTGGGLPADIWRETMVRVNDGLPVTPLPMDPPSNGSDNRLAGGGSSDGQPSNGTSAPLEDFGNTGDRIVRDTERAITNVLKSLFGG</sequence>
<evidence type="ECO:0000256" key="13">
    <source>
        <dbReference type="SAM" id="Phobius"/>
    </source>
</evidence>
<evidence type="ECO:0000259" key="15">
    <source>
        <dbReference type="Pfam" id="PF00912"/>
    </source>
</evidence>
<keyword evidence="7" id="KW-0808">Transferase</keyword>
<evidence type="ECO:0000259" key="14">
    <source>
        <dbReference type="Pfam" id="PF00905"/>
    </source>
</evidence>
<keyword evidence="9" id="KW-0511">Multifunctional enzyme</keyword>
<evidence type="ECO:0000313" key="16">
    <source>
        <dbReference type="EMBL" id="TDL86990.1"/>
    </source>
</evidence>
<dbReference type="InterPro" id="IPR001264">
    <property type="entry name" value="Glyco_trans_51"/>
</dbReference>
<dbReference type="GO" id="GO:0008955">
    <property type="term" value="F:peptidoglycan glycosyltransferase activity"/>
    <property type="evidence" value="ECO:0007669"/>
    <property type="project" value="UniProtKB-EC"/>
</dbReference>
<keyword evidence="17" id="KW-1185">Reference proteome</keyword>
<evidence type="ECO:0000256" key="10">
    <source>
        <dbReference type="ARBA" id="ARBA00044770"/>
    </source>
</evidence>
<dbReference type="InterPro" id="IPR036950">
    <property type="entry name" value="PBP_transglycosylase"/>
</dbReference>
<dbReference type="GO" id="GO:0030288">
    <property type="term" value="C:outer membrane-bounded periplasmic space"/>
    <property type="evidence" value="ECO:0007669"/>
    <property type="project" value="TreeGrafter"/>
</dbReference>
<dbReference type="Gene3D" id="3.40.710.10">
    <property type="entry name" value="DD-peptidase/beta-lactamase superfamily"/>
    <property type="match status" value="1"/>
</dbReference>
<dbReference type="Pfam" id="PF00912">
    <property type="entry name" value="Transgly"/>
    <property type="match status" value="1"/>
</dbReference>
<evidence type="ECO:0000256" key="12">
    <source>
        <dbReference type="SAM" id="MobiDB-lite"/>
    </source>
</evidence>
<dbReference type="InterPro" id="IPR023346">
    <property type="entry name" value="Lysozyme-like_dom_sf"/>
</dbReference>
<dbReference type="InterPro" id="IPR001460">
    <property type="entry name" value="PCN-bd_Tpept"/>
</dbReference>
<evidence type="ECO:0000256" key="6">
    <source>
        <dbReference type="ARBA" id="ARBA00022676"/>
    </source>
</evidence>
<feature type="domain" description="Glycosyl transferase family 51" evidence="15">
    <location>
        <begin position="139"/>
        <end position="322"/>
    </location>
</feature>
<keyword evidence="13" id="KW-0812">Transmembrane</keyword>
<feature type="transmembrane region" description="Helical" evidence="13">
    <location>
        <begin position="78"/>
        <end position="102"/>
    </location>
</feature>
<evidence type="ECO:0000256" key="5">
    <source>
        <dbReference type="ARBA" id="ARBA00022670"/>
    </source>
</evidence>
<evidence type="ECO:0000256" key="9">
    <source>
        <dbReference type="ARBA" id="ARBA00023268"/>
    </source>
</evidence>
<dbReference type="NCBIfam" id="TIGR02074">
    <property type="entry name" value="PBP_1a_fam"/>
    <property type="match status" value="1"/>
</dbReference>
<dbReference type="InterPro" id="IPR050396">
    <property type="entry name" value="Glycosyltr_51/Transpeptidase"/>
</dbReference>
<feature type="region of interest" description="Disordered" evidence="12">
    <location>
        <begin position="686"/>
        <end position="731"/>
    </location>
</feature>
<keyword evidence="8" id="KW-0378">Hydrolase</keyword>
<feature type="domain" description="Penicillin-binding protein transpeptidase" evidence="14">
    <location>
        <begin position="410"/>
        <end position="647"/>
    </location>
</feature>
<name>A0A4R6AS83_9RHOB</name>
<dbReference type="Proteomes" id="UP000294562">
    <property type="component" value="Unassembled WGS sequence"/>
</dbReference>
<dbReference type="GO" id="GO:0004180">
    <property type="term" value="F:carboxypeptidase activity"/>
    <property type="evidence" value="ECO:0007669"/>
    <property type="project" value="UniProtKB-KW"/>
</dbReference>
<dbReference type="GO" id="GO:0006508">
    <property type="term" value="P:proteolysis"/>
    <property type="evidence" value="ECO:0007669"/>
    <property type="project" value="UniProtKB-KW"/>
</dbReference>